<dbReference type="EC" id="3.1.-.-" evidence="1"/>
<dbReference type="PATRIC" id="fig|1305737.6.peg.130"/>
<comment type="caution">
    <text evidence="2">The sequence shown here is derived from an EMBL/GenBank/DDBJ whole genome shotgun (WGS) entry which is preliminary data.</text>
</comment>
<dbReference type="GO" id="GO:0016787">
    <property type="term" value="F:hydrolase activity"/>
    <property type="evidence" value="ECO:0007669"/>
    <property type="project" value="UniProtKB-KW"/>
</dbReference>
<protein>
    <recommendedName>
        <fullName evidence="1">mRNA interferase</fullName>
        <ecNumber evidence="1">3.1.-.-</ecNumber>
    </recommendedName>
</protein>
<evidence type="ECO:0000313" key="2">
    <source>
        <dbReference type="EMBL" id="KPQ11443.1"/>
    </source>
</evidence>
<gene>
    <name evidence="2" type="ORF">HLUCCX10_15190</name>
</gene>
<organism evidence="2 3">
    <name type="scientific">Algoriphagus marincola HL-49</name>
    <dbReference type="NCBI Taxonomy" id="1305737"/>
    <lineage>
        <taxon>Bacteria</taxon>
        <taxon>Pseudomonadati</taxon>
        <taxon>Bacteroidota</taxon>
        <taxon>Cytophagia</taxon>
        <taxon>Cytophagales</taxon>
        <taxon>Cyclobacteriaceae</taxon>
        <taxon>Algoriphagus</taxon>
    </lineage>
</organism>
<dbReference type="Pfam" id="PF02452">
    <property type="entry name" value="PemK_toxin"/>
    <property type="match status" value="1"/>
</dbReference>
<dbReference type="SUPFAM" id="SSF50118">
    <property type="entry name" value="Cell growth inhibitor/plasmid maintenance toxic component"/>
    <property type="match status" value="1"/>
</dbReference>
<sequence>MKKQFEIWLVNLNPSKGVEPGKIRPAVVVQTNLLNQVNHPSILICPITSQLSKEDNILRIRLGVLDTGLDKSSEILIDQIRALDNRRFLEKLGELPKEKAFELREKLTSILDL</sequence>
<dbReference type="STRING" id="1305737.GCA_000526355_01438"/>
<dbReference type="AlphaFoldDB" id="A0A0P7XVB4"/>
<comment type="similarity">
    <text evidence="1">Belongs to the PemK/MazF family.</text>
</comment>
<accession>A0A0P7XVB4</accession>
<proteinExistence type="inferred from homology"/>
<dbReference type="EMBL" id="LJXT01000121">
    <property type="protein sequence ID" value="KPQ11443.1"/>
    <property type="molecule type" value="Genomic_DNA"/>
</dbReference>
<dbReference type="InterPro" id="IPR011067">
    <property type="entry name" value="Plasmid_toxin/cell-grow_inhib"/>
</dbReference>
<dbReference type="eggNOG" id="COG2337">
    <property type="taxonomic scope" value="Bacteria"/>
</dbReference>
<keyword evidence="1" id="KW-0540">Nuclease</keyword>
<evidence type="ECO:0000256" key="1">
    <source>
        <dbReference type="PIRNR" id="PIRNR033490"/>
    </source>
</evidence>
<dbReference type="PANTHER" id="PTHR33988">
    <property type="entry name" value="ENDORIBONUCLEASE MAZF-RELATED"/>
    <property type="match status" value="1"/>
</dbReference>
<dbReference type="GO" id="GO:0003677">
    <property type="term" value="F:DNA binding"/>
    <property type="evidence" value="ECO:0007669"/>
    <property type="project" value="InterPro"/>
</dbReference>
<evidence type="ECO:0000313" key="3">
    <source>
        <dbReference type="Proteomes" id="UP000050421"/>
    </source>
</evidence>
<dbReference type="GO" id="GO:0006402">
    <property type="term" value="P:mRNA catabolic process"/>
    <property type="evidence" value="ECO:0007669"/>
    <property type="project" value="TreeGrafter"/>
</dbReference>
<reference evidence="2 3" key="1">
    <citation type="submission" date="2015-09" db="EMBL/GenBank/DDBJ databases">
        <title>Identification and resolution of microdiversity through metagenomic sequencing of parallel consortia.</title>
        <authorList>
            <person name="Nelson W.C."/>
            <person name="Romine M.F."/>
            <person name="Lindemann S.R."/>
        </authorList>
    </citation>
    <scope>NUCLEOTIDE SEQUENCE [LARGE SCALE GENOMIC DNA]</scope>
    <source>
        <strain evidence="2">HL-49</strain>
    </source>
</reference>
<dbReference type="PIRSF" id="PIRSF033490">
    <property type="entry name" value="MazF"/>
    <property type="match status" value="1"/>
</dbReference>
<dbReference type="GO" id="GO:0016075">
    <property type="term" value="P:rRNA catabolic process"/>
    <property type="evidence" value="ECO:0007669"/>
    <property type="project" value="TreeGrafter"/>
</dbReference>
<keyword evidence="1" id="KW-0378">Hydrolase</keyword>
<dbReference type="Gene3D" id="2.30.30.110">
    <property type="match status" value="1"/>
</dbReference>
<dbReference type="InterPro" id="IPR003477">
    <property type="entry name" value="PemK-like"/>
</dbReference>
<name>A0A0P7XVB4_9BACT</name>
<keyword evidence="1" id="KW-0255">Endonuclease</keyword>
<dbReference type="Proteomes" id="UP000050421">
    <property type="component" value="Unassembled WGS sequence"/>
</dbReference>
<comment type="function">
    <text evidence="1">Toxic component of a type II toxin-antitoxin (TA) system.</text>
</comment>
<dbReference type="GO" id="GO:0004521">
    <property type="term" value="F:RNA endonuclease activity"/>
    <property type="evidence" value="ECO:0007669"/>
    <property type="project" value="TreeGrafter"/>
</dbReference>